<evidence type="ECO:0000256" key="9">
    <source>
        <dbReference type="ARBA" id="ARBA00023204"/>
    </source>
</evidence>
<dbReference type="GO" id="GO:0009432">
    <property type="term" value="P:SOS response"/>
    <property type="evidence" value="ECO:0007669"/>
    <property type="project" value="UniProtKB-UniRule"/>
</dbReference>
<dbReference type="Gene3D" id="3.40.50.300">
    <property type="entry name" value="P-loop containing nucleotide triphosphate hydrolases"/>
    <property type="match status" value="3"/>
</dbReference>
<keyword evidence="5 12" id="KW-0227">DNA damage</keyword>
<dbReference type="CDD" id="cd18790">
    <property type="entry name" value="SF2_C_UvrB"/>
    <property type="match status" value="1"/>
</dbReference>
<keyword evidence="19" id="KW-1185">Reference proteome</keyword>
<dbReference type="EMBL" id="FQZB01000021">
    <property type="protein sequence ID" value="SHK60871.1"/>
    <property type="molecule type" value="Genomic_DNA"/>
</dbReference>
<dbReference type="CDD" id="cd17916">
    <property type="entry name" value="DEXHc_UvrB"/>
    <property type="match status" value="1"/>
</dbReference>
<dbReference type="InterPro" id="IPR027417">
    <property type="entry name" value="P-loop_NTPase"/>
</dbReference>
<dbReference type="InterPro" id="IPR024759">
    <property type="entry name" value="UvrB_YAD/RRR_dom"/>
</dbReference>
<dbReference type="SMART" id="SM00487">
    <property type="entry name" value="DEXDc"/>
    <property type="match status" value="1"/>
</dbReference>
<reference evidence="18 19" key="1">
    <citation type="submission" date="2016-11" db="EMBL/GenBank/DDBJ databases">
        <authorList>
            <person name="Jaros S."/>
            <person name="Januszkiewicz K."/>
            <person name="Wedrychowicz H."/>
        </authorList>
    </citation>
    <scope>NUCLEOTIDE SEQUENCE [LARGE SCALE GENOMIC DNA]</scope>
    <source>
        <strain evidence="18 19">DSM 21758</strain>
    </source>
</reference>
<name>A0A1M6TV94_9CLOT</name>
<evidence type="ECO:0000259" key="17">
    <source>
        <dbReference type="PROSITE" id="PS51194"/>
    </source>
</evidence>
<keyword evidence="14" id="KW-0175">Coiled coil</keyword>
<comment type="similarity">
    <text evidence="2 12 13">Belongs to the UvrB family.</text>
</comment>
<evidence type="ECO:0000256" key="2">
    <source>
        <dbReference type="ARBA" id="ARBA00008533"/>
    </source>
</evidence>
<dbReference type="GO" id="GO:0006289">
    <property type="term" value="P:nucleotide-excision repair"/>
    <property type="evidence" value="ECO:0007669"/>
    <property type="project" value="UniProtKB-UniRule"/>
</dbReference>
<keyword evidence="8 12" id="KW-0267">Excision nuclease</keyword>
<dbReference type="AlphaFoldDB" id="A0A1M6TV94"/>
<dbReference type="NCBIfam" id="NF003673">
    <property type="entry name" value="PRK05298.1"/>
    <property type="match status" value="1"/>
</dbReference>
<keyword evidence="4 12" id="KW-0547">Nucleotide-binding</keyword>
<dbReference type="GO" id="GO:0016887">
    <property type="term" value="F:ATP hydrolysis activity"/>
    <property type="evidence" value="ECO:0007669"/>
    <property type="project" value="InterPro"/>
</dbReference>
<dbReference type="GO" id="GO:0009381">
    <property type="term" value="F:excinuclease ABC activity"/>
    <property type="evidence" value="ECO:0007669"/>
    <property type="project" value="UniProtKB-UniRule"/>
</dbReference>
<dbReference type="SMART" id="SM00490">
    <property type="entry name" value="HELICc"/>
    <property type="match status" value="1"/>
</dbReference>
<dbReference type="InterPro" id="IPR014001">
    <property type="entry name" value="Helicase_ATP-bd"/>
</dbReference>
<sequence>MEFKIESKFKPTGDQPQAIESLVNGINKGERCQTLLGVTGSGKTFTMANIIERTQKPTLILAHNKTLAAQLCSEFKEFFPNSIVEYFVSYYDYYQPEAYVAQTDTFIEKDASINDEIDKLRHSATSALFERRDVIIVASVSCIYGLGNPEEYKNLTISLREGMEKDRDEVIRKLIEIHYERNDIDFARGTFRVRGDNLDIIPASSSSKGIRVEFFGDEIERIREFDVLTGNILGDRKHVSIFPASHFATSQEKLEGAIRVIEDELEERLKELNAQDKLLEAQRLKQRTNYDIEMMREMGYCTGIENYSRVLDGRGQGTPPKTLIDYFPEDFLMFIDESHVTLPQVRAMYAGDRSRKENLVEYGFRLPCAYDNRPLKFHEFEKKINQVVFVSATPAQYEIDNSNNIAEQIIRPTGLLDPEIIIQPVTGQIDDLYGRIQETVKKGFRVLVTTLTKRMAEDLTKYLKELGVKTTYMHSDIETIERMKIIRSLRLGEEDVLVGINLLREGLDIPEVALVAILDADKEGFLRSETSLIQTIGRAARNSESKVIMYADRITNSMDKAIKETNRRREIQMQYNEENGITPTTIIKDVREVIEATTVAEKTAEYEAKKAVEENDVPVEVLIKKYEKEMKEAAKNLQFERAAELRDAINKLKEKM</sequence>
<feature type="binding site" evidence="12">
    <location>
        <begin position="37"/>
        <end position="44"/>
    </location>
    <ligand>
        <name>ATP</name>
        <dbReference type="ChEBI" id="CHEBI:30616"/>
    </ligand>
</feature>
<keyword evidence="9 12" id="KW-0234">DNA repair</keyword>
<evidence type="ECO:0000256" key="10">
    <source>
        <dbReference type="ARBA" id="ARBA00026033"/>
    </source>
</evidence>
<comment type="function">
    <text evidence="12">The UvrABC repair system catalyzes the recognition and processing of DNA lesions. A damage recognition complex composed of 2 UvrA and 2 UvrB subunits scans DNA for abnormalities. Upon binding of the UvrA(2)B(2) complex to a putative damaged site, the DNA wraps around one UvrB monomer. DNA wrap is dependent on ATP binding by UvrB and probably causes local melting of the DNA helix, facilitating insertion of UvrB beta-hairpin between the DNA strands. Then UvrB probes one DNA strand for the presence of a lesion. If a lesion is found the UvrA subunits dissociate and the UvrB-DNA preincision complex is formed. This complex is subsequently bound by UvrC and the second UvrB is released. If no lesion is found, the DNA wraps around the other UvrB subunit that will check the other stand for damage.</text>
</comment>
<evidence type="ECO:0000256" key="1">
    <source>
        <dbReference type="ARBA" id="ARBA00004496"/>
    </source>
</evidence>
<evidence type="ECO:0000313" key="19">
    <source>
        <dbReference type="Proteomes" id="UP000184310"/>
    </source>
</evidence>
<feature type="domain" description="UVR" evidence="15">
    <location>
        <begin position="620"/>
        <end position="655"/>
    </location>
</feature>
<dbReference type="Pfam" id="PF04851">
    <property type="entry name" value="ResIII"/>
    <property type="match status" value="1"/>
</dbReference>
<dbReference type="GO" id="GO:0009380">
    <property type="term" value="C:excinuclease repair complex"/>
    <property type="evidence" value="ECO:0007669"/>
    <property type="project" value="InterPro"/>
</dbReference>
<feature type="coiled-coil region" evidence="14">
    <location>
        <begin position="623"/>
        <end position="655"/>
    </location>
</feature>
<evidence type="ECO:0000256" key="4">
    <source>
        <dbReference type="ARBA" id="ARBA00022741"/>
    </source>
</evidence>
<evidence type="ECO:0000259" key="16">
    <source>
        <dbReference type="PROSITE" id="PS51192"/>
    </source>
</evidence>
<protein>
    <recommendedName>
        <fullName evidence="11 12">UvrABC system protein B</fullName>
        <shortName evidence="12">Protein UvrB</shortName>
    </recommendedName>
    <alternativeName>
        <fullName evidence="12">Excinuclease ABC subunit B</fullName>
    </alternativeName>
</protein>
<feature type="domain" description="Helicase C-terminal" evidence="17">
    <location>
        <begin position="428"/>
        <end position="594"/>
    </location>
</feature>
<dbReference type="InterPro" id="IPR001943">
    <property type="entry name" value="UVR_dom"/>
</dbReference>
<dbReference type="InterPro" id="IPR036876">
    <property type="entry name" value="UVR_dom_sf"/>
</dbReference>
<evidence type="ECO:0000256" key="6">
    <source>
        <dbReference type="ARBA" id="ARBA00022769"/>
    </source>
</evidence>
<comment type="subunit">
    <text evidence="10 12 13">Forms a heterotetramer with UvrA during the search for lesions. Interacts with UvrC in an incision complex.</text>
</comment>
<dbReference type="SUPFAM" id="SSF46600">
    <property type="entry name" value="C-terminal UvrC-binding domain of UvrB"/>
    <property type="match status" value="1"/>
</dbReference>
<evidence type="ECO:0000256" key="14">
    <source>
        <dbReference type="SAM" id="Coils"/>
    </source>
</evidence>
<evidence type="ECO:0000256" key="3">
    <source>
        <dbReference type="ARBA" id="ARBA00022490"/>
    </source>
</evidence>
<evidence type="ECO:0000256" key="5">
    <source>
        <dbReference type="ARBA" id="ARBA00022763"/>
    </source>
</evidence>
<dbReference type="GO" id="GO:0005737">
    <property type="term" value="C:cytoplasm"/>
    <property type="evidence" value="ECO:0007669"/>
    <property type="project" value="UniProtKB-SubCell"/>
</dbReference>
<organism evidence="18 19">
    <name type="scientific">Clostridium cavendishii DSM 21758</name>
    <dbReference type="NCBI Taxonomy" id="1121302"/>
    <lineage>
        <taxon>Bacteria</taxon>
        <taxon>Bacillati</taxon>
        <taxon>Bacillota</taxon>
        <taxon>Clostridia</taxon>
        <taxon>Eubacteriales</taxon>
        <taxon>Clostridiaceae</taxon>
        <taxon>Clostridium</taxon>
    </lineage>
</organism>
<keyword evidence="3 12" id="KW-0963">Cytoplasm</keyword>
<evidence type="ECO:0000313" key="18">
    <source>
        <dbReference type="EMBL" id="SHK60871.1"/>
    </source>
</evidence>
<dbReference type="Pfam" id="PF00271">
    <property type="entry name" value="Helicase_C"/>
    <property type="match status" value="1"/>
</dbReference>
<gene>
    <name evidence="12" type="primary">uvrB</name>
    <name evidence="18" type="ORF">SAMN02745163_04124</name>
</gene>
<dbReference type="GO" id="GO:0005524">
    <property type="term" value="F:ATP binding"/>
    <property type="evidence" value="ECO:0007669"/>
    <property type="project" value="UniProtKB-UniRule"/>
</dbReference>
<dbReference type="InterPro" id="IPR001650">
    <property type="entry name" value="Helicase_C-like"/>
</dbReference>
<dbReference type="PANTHER" id="PTHR24029">
    <property type="entry name" value="UVRABC SYSTEM PROTEIN B"/>
    <property type="match status" value="1"/>
</dbReference>
<feature type="coiled-coil region" evidence="14">
    <location>
        <begin position="251"/>
        <end position="282"/>
    </location>
</feature>
<keyword evidence="6 12" id="KW-0228">DNA excision</keyword>
<dbReference type="Pfam" id="PF02151">
    <property type="entry name" value="UVR"/>
    <property type="match status" value="1"/>
</dbReference>
<dbReference type="PROSITE" id="PS51194">
    <property type="entry name" value="HELICASE_CTER"/>
    <property type="match status" value="1"/>
</dbReference>
<feature type="domain" description="Helicase ATP-binding" evidence="16">
    <location>
        <begin position="24"/>
        <end position="177"/>
    </location>
</feature>
<keyword evidence="7 12" id="KW-0067">ATP-binding</keyword>
<feature type="short sequence motif" description="Beta-hairpin" evidence="12">
    <location>
        <begin position="90"/>
        <end position="113"/>
    </location>
</feature>
<evidence type="ECO:0000256" key="12">
    <source>
        <dbReference type="HAMAP-Rule" id="MF_00204"/>
    </source>
</evidence>
<dbReference type="InterPro" id="IPR004807">
    <property type="entry name" value="UvrB"/>
</dbReference>
<evidence type="ECO:0000256" key="8">
    <source>
        <dbReference type="ARBA" id="ARBA00022881"/>
    </source>
</evidence>
<dbReference type="InterPro" id="IPR006935">
    <property type="entry name" value="Helicase/UvrB_N"/>
</dbReference>
<dbReference type="Pfam" id="PF17757">
    <property type="entry name" value="UvrB_inter"/>
    <property type="match status" value="1"/>
</dbReference>
<dbReference type="GO" id="GO:0003677">
    <property type="term" value="F:DNA binding"/>
    <property type="evidence" value="ECO:0007669"/>
    <property type="project" value="UniProtKB-UniRule"/>
</dbReference>
<dbReference type="PANTHER" id="PTHR24029:SF0">
    <property type="entry name" value="UVRABC SYSTEM PROTEIN B"/>
    <property type="match status" value="1"/>
</dbReference>
<dbReference type="InterPro" id="IPR041471">
    <property type="entry name" value="UvrB_inter"/>
</dbReference>
<accession>A0A1M6TV94</accession>
<dbReference type="Pfam" id="PF12344">
    <property type="entry name" value="UvrB"/>
    <property type="match status" value="1"/>
</dbReference>
<evidence type="ECO:0000256" key="7">
    <source>
        <dbReference type="ARBA" id="ARBA00022840"/>
    </source>
</evidence>
<dbReference type="Gene3D" id="4.10.860.10">
    <property type="entry name" value="UVR domain"/>
    <property type="match status" value="1"/>
</dbReference>
<evidence type="ECO:0000256" key="13">
    <source>
        <dbReference type="RuleBase" id="RU003587"/>
    </source>
</evidence>
<dbReference type="Proteomes" id="UP000184310">
    <property type="component" value="Unassembled WGS sequence"/>
</dbReference>
<dbReference type="HAMAP" id="MF_00204">
    <property type="entry name" value="UvrB"/>
    <property type="match status" value="1"/>
</dbReference>
<comment type="domain">
    <text evidence="12">The beta-hairpin motif is involved in DNA binding.</text>
</comment>
<keyword evidence="12 13" id="KW-0742">SOS response</keyword>
<dbReference type="SUPFAM" id="SSF52540">
    <property type="entry name" value="P-loop containing nucleoside triphosphate hydrolases"/>
    <property type="match status" value="2"/>
</dbReference>
<evidence type="ECO:0000259" key="15">
    <source>
        <dbReference type="PROSITE" id="PS50151"/>
    </source>
</evidence>
<evidence type="ECO:0000256" key="11">
    <source>
        <dbReference type="ARBA" id="ARBA00029504"/>
    </source>
</evidence>
<dbReference type="NCBIfam" id="TIGR00631">
    <property type="entry name" value="uvrb"/>
    <property type="match status" value="1"/>
</dbReference>
<proteinExistence type="inferred from homology"/>
<comment type="subcellular location">
    <subcellularLocation>
        <location evidence="1 12 13">Cytoplasm</location>
    </subcellularLocation>
</comment>
<dbReference type="PROSITE" id="PS50151">
    <property type="entry name" value="UVR"/>
    <property type="match status" value="1"/>
</dbReference>
<dbReference type="PROSITE" id="PS51192">
    <property type="entry name" value="HELICASE_ATP_BIND_1"/>
    <property type="match status" value="1"/>
</dbReference>
<dbReference type="STRING" id="1121302.SAMN02745163_04124"/>